<dbReference type="Proteomes" id="UP001499895">
    <property type="component" value="Unassembled WGS sequence"/>
</dbReference>
<evidence type="ECO:0000259" key="1">
    <source>
        <dbReference type="Pfam" id="PF12902"/>
    </source>
</evidence>
<dbReference type="InterPro" id="IPR026820">
    <property type="entry name" value="VioB/RebD_dom"/>
</dbReference>
<name>A0ABP3LA82_9ACTN</name>
<dbReference type="EMBL" id="BAAAHB010000152">
    <property type="protein sequence ID" value="GAA0495390.1"/>
    <property type="molecule type" value="Genomic_DNA"/>
</dbReference>
<organism evidence="2 3">
    <name type="scientific">Streptomyces stramineus</name>
    <dbReference type="NCBI Taxonomy" id="173861"/>
    <lineage>
        <taxon>Bacteria</taxon>
        <taxon>Bacillati</taxon>
        <taxon>Actinomycetota</taxon>
        <taxon>Actinomycetes</taxon>
        <taxon>Kitasatosporales</taxon>
        <taxon>Streptomycetaceae</taxon>
        <taxon>Streptomyces</taxon>
    </lineage>
</organism>
<evidence type="ECO:0000313" key="2">
    <source>
        <dbReference type="EMBL" id="GAA0495390.1"/>
    </source>
</evidence>
<evidence type="ECO:0000313" key="3">
    <source>
        <dbReference type="Proteomes" id="UP001499895"/>
    </source>
</evidence>
<dbReference type="InterPro" id="IPR012347">
    <property type="entry name" value="Ferritin-like"/>
</dbReference>
<dbReference type="Gene3D" id="1.20.1260.10">
    <property type="match status" value="1"/>
</dbReference>
<sequence length="1094" mass="118393">MSVFDLPRLHFAGVATTRLPTGPRCGLIDLAANRALTDDGPYPLDRPATGYRDFLHRRGPRFGSDGRPDAEGEFSAAAGWNFDGNGHFLMDARVIRTETPDGGSGPGDSLPDPVIGTSVDVWGHYNPYLRTTVNRARVLDVDPASRWTTALMVGRFGLGRRGRSHDGGYLFTGGVHGLHPPRWVDFGRIRDVGDHVLAPQLRYCAVHQFVVERDELDMLPKAGRSPAVRALRAALEAGAEGVVVQLALDNMASPRVPDAPALWRVRGTVAPWYARELRTYPAGRLLVPLPGAPLHHLTVRVAQGHAVFNMLSAVPYASRAPRRGPGPLHRLGPPLCTGPLELRTAGTDRLIARVPAGAYPSDATCGIVTVPAESGWQEAGEQALRLTGTGASGPPVTLAVEREINIQSDDALLVLHHRDPARGADHAVEVPVRAYVRGRPASCGEVGAVYVRQYFNPRALPGDETAGGPGARCDDAVVLGTRGTGPYAATCVVATDEHGHGLLTLRGERAGTCRVLLTAGPADGPPVDPRAPGSARAAYDDEDALGYWAGAGALAVRVLPDDWHLDDVPREDVDFDLLRREIFAYYEHTSSFMRSEVFSLTDRCKVETYAELVWQMCDPANRAKTYYMPPSRDLSDPKARLLLAYLRNLQARTRPPVFAPGPAATAPAITTRGELWAVLKQAAALELAVMLQYLYAAFSVPAHGAGREYVRRGRWTARQLELACGGGGTTLDDGMRGSLLTVAREEMIHFLLVNNIIMAMGEPFHIPVLDFATIGHELPVPLDFALEPLSAGSVQRYIAIEQPAALTPEIRRDPPAAPDRPEGFTWSSVSELYAGVREGLRRVPDLFLVEKGRGGGEHHLFLRESVNAAHPDYQLEVDDLASALFAVDLITEQGEGGTAERTEPCDGTTPEMSHFRTFLRIGELLTTERVPGPCGVPVPWSPAYPVLRNPTLRAGDGACTAITDPGARAVAGLFNQAYHMMLQLMAQHFGESPDASLRRSKLMNASIDVMTGMMRPLAEQLVTMDSGWRGRTAGPTFELDVLPAACPRPDVARRSLALRFAHLAARARACGPVPAQVGDMMAFYADFFRRAEDA</sequence>
<protein>
    <recommendedName>
        <fullName evidence="1">Iminophenyl-pyruvate dimer synthase domain-containing protein</fullName>
    </recommendedName>
</protein>
<proteinExistence type="predicted"/>
<feature type="domain" description="Iminophenyl-pyruvate dimer synthase" evidence="1">
    <location>
        <begin position="679"/>
        <end position="921"/>
    </location>
</feature>
<keyword evidence="3" id="KW-1185">Reference proteome</keyword>
<reference evidence="3" key="1">
    <citation type="journal article" date="2019" name="Int. J. Syst. Evol. Microbiol.">
        <title>The Global Catalogue of Microorganisms (GCM) 10K type strain sequencing project: providing services to taxonomists for standard genome sequencing and annotation.</title>
        <authorList>
            <consortium name="The Broad Institute Genomics Platform"/>
            <consortium name="The Broad Institute Genome Sequencing Center for Infectious Disease"/>
            <person name="Wu L."/>
            <person name="Ma J."/>
        </authorList>
    </citation>
    <scope>NUCLEOTIDE SEQUENCE [LARGE SCALE GENOMIC DNA]</scope>
    <source>
        <strain evidence="3">JCM 10649</strain>
    </source>
</reference>
<accession>A0ABP3LA82</accession>
<comment type="caution">
    <text evidence="2">The sequence shown here is derived from an EMBL/GenBank/DDBJ whole genome shotgun (WGS) entry which is preliminary data.</text>
</comment>
<dbReference type="Pfam" id="PF12902">
    <property type="entry name" value="Ferritin-like"/>
    <property type="match status" value="1"/>
</dbReference>
<gene>
    <name evidence="2" type="ORF">GCM10009544_64250</name>
</gene>
<dbReference type="RefSeq" id="WP_344097763.1">
    <property type="nucleotide sequence ID" value="NZ_BAAAHB010000152.1"/>
</dbReference>